<dbReference type="Proteomes" id="UP000318080">
    <property type="component" value="Unassembled WGS sequence"/>
</dbReference>
<dbReference type="GeneID" id="79852222"/>
<accession>A0A540R8Z5</accession>
<keyword evidence="2" id="KW-1185">Reference proteome</keyword>
<reference evidence="1 2" key="1">
    <citation type="submission" date="2019-06" db="EMBL/GenBank/DDBJ databases">
        <title>Draft genome of C. phoceense Strain 272.</title>
        <authorList>
            <person name="Pacheco L.G.C."/>
            <person name="Barberis C.M."/>
            <person name="Almuzara M.N."/>
            <person name="Traglia G.M."/>
            <person name="Santos C.S."/>
            <person name="Rocha D.J.P.G."/>
            <person name="Aguiar E.R.G.R."/>
            <person name="Vay C.A."/>
        </authorList>
    </citation>
    <scope>NUCLEOTIDE SEQUENCE [LARGE SCALE GENOMIC DNA]</scope>
    <source>
        <strain evidence="1 2">272</strain>
    </source>
</reference>
<evidence type="ECO:0000313" key="2">
    <source>
        <dbReference type="Proteomes" id="UP000318080"/>
    </source>
</evidence>
<dbReference type="RefSeq" id="WP_066485427.1">
    <property type="nucleotide sequence ID" value="NZ_JANIKK010000015.1"/>
</dbReference>
<evidence type="ECO:0000313" key="1">
    <source>
        <dbReference type="EMBL" id="TQE44219.1"/>
    </source>
</evidence>
<organism evidence="1 2">
    <name type="scientific">Corynebacterium phoceense</name>
    <dbReference type="NCBI Taxonomy" id="1686286"/>
    <lineage>
        <taxon>Bacteria</taxon>
        <taxon>Bacillati</taxon>
        <taxon>Actinomycetota</taxon>
        <taxon>Actinomycetes</taxon>
        <taxon>Mycobacteriales</taxon>
        <taxon>Corynebacteriaceae</taxon>
        <taxon>Corynebacterium</taxon>
    </lineage>
</organism>
<protein>
    <submittedName>
        <fullName evidence="1">Uncharacterized protein</fullName>
    </submittedName>
</protein>
<dbReference type="AlphaFoldDB" id="A0A540R8Z5"/>
<sequence length="125" mass="14024">MYAPIPGFTHLRVYVPPDPVHYNRAAPPDEDRTRRRTLELVHIVLEAAAGLRPLTHLNNDRFSAAVMLHIRAWSRGRSQRAIGCQLLSLHCQPSGEYFGSASMGGNRHAFTGRYDGEALTSFRLI</sequence>
<proteinExistence type="predicted"/>
<name>A0A540R8Z5_9CORY</name>
<dbReference type="STRING" id="1686286.GCA_900092335_00919"/>
<gene>
    <name evidence="1" type="ORF">EJK80_03565</name>
</gene>
<dbReference type="EMBL" id="VHIR01000003">
    <property type="protein sequence ID" value="TQE44219.1"/>
    <property type="molecule type" value="Genomic_DNA"/>
</dbReference>
<comment type="caution">
    <text evidence="1">The sequence shown here is derived from an EMBL/GenBank/DDBJ whole genome shotgun (WGS) entry which is preliminary data.</text>
</comment>